<dbReference type="InterPro" id="IPR021851">
    <property type="entry name" value="DUF3455"/>
</dbReference>
<reference evidence="2" key="1">
    <citation type="submission" date="2013-07" db="EMBL/GenBank/DDBJ databases">
        <title>The Genome Sequence of Cryptococcus dejecticola CBS10117.</title>
        <authorList>
            <consortium name="The Broad Institute Genome Sequencing Platform"/>
            <person name="Cuomo C."/>
            <person name="Litvintseva A."/>
            <person name="Chen Y."/>
            <person name="Heitman J."/>
            <person name="Sun S."/>
            <person name="Springer D."/>
            <person name="Dromer F."/>
            <person name="Young S.K."/>
            <person name="Zeng Q."/>
            <person name="Gargeya S."/>
            <person name="Fitzgerald M."/>
            <person name="Abouelleil A."/>
            <person name="Alvarado L."/>
            <person name="Berlin A.M."/>
            <person name="Chapman S.B."/>
            <person name="Dewar J."/>
            <person name="Goldberg J."/>
            <person name="Griggs A."/>
            <person name="Gujja S."/>
            <person name="Hansen M."/>
            <person name="Howarth C."/>
            <person name="Imamovic A."/>
            <person name="Larimer J."/>
            <person name="McCowan C."/>
            <person name="Murphy C."/>
            <person name="Pearson M."/>
            <person name="Priest M."/>
            <person name="Roberts A."/>
            <person name="Saif S."/>
            <person name="Shea T."/>
            <person name="Sykes S."/>
            <person name="Wortman J."/>
            <person name="Nusbaum C."/>
            <person name="Birren B."/>
        </authorList>
    </citation>
    <scope>NUCLEOTIDE SEQUENCE [LARGE SCALE GENOMIC DNA]</scope>
    <source>
        <strain evidence="2">CBS 10117</strain>
    </source>
</reference>
<evidence type="ECO:0000313" key="3">
    <source>
        <dbReference type="EMBL" id="WWC59912.1"/>
    </source>
</evidence>
<dbReference type="PANTHER" id="PTHR35567:SF1">
    <property type="entry name" value="CONSERVED FUNGAL PROTEIN (AFU_ORTHOLOGUE AFUA_1G14230)"/>
    <property type="match status" value="1"/>
</dbReference>
<dbReference type="EMBL" id="KI894029">
    <property type="protein sequence ID" value="OBR86482.1"/>
    <property type="molecule type" value="Genomic_DNA"/>
</dbReference>
<feature type="signal peptide" evidence="1">
    <location>
        <begin position="1"/>
        <end position="18"/>
    </location>
</feature>
<protein>
    <recommendedName>
        <fullName evidence="5">Malate dehydrogenase</fullName>
    </recommendedName>
</protein>
<dbReference type="PANTHER" id="PTHR35567">
    <property type="entry name" value="MALATE DEHYDROGENASE (AFU_ORTHOLOGUE AFUA_2G13800)"/>
    <property type="match status" value="1"/>
</dbReference>
<dbReference type="VEuPathDB" id="FungiDB:I303_02489"/>
<feature type="chain" id="PRO_5008342213" description="Malate dehydrogenase" evidence="1">
    <location>
        <begin position="19"/>
        <end position="239"/>
    </location>
</feature>
<accession>A0A1A6A8V8</accession>
<dbReference type="OrthoDB" id="1859733at2759"/>
<dbReference type="EMBL" id="CP144532">
    <property type="protein sequence ID" value="WWC59912.1"/>
    <property type="molecule type" value="Genomic_DNA"/>
</dbReference>
<dbReference type="Proteomes" id="UP000078595">
    <property type="component" value="Chromosome 3"/>
</dbReference>
<dbReference type="Pfam" id="PF11937">
    <property type="entry name" value="DUF3455"/>
    <property type="match status" value="1"/>
</dbReference>
<gene>
    <name evidence="2" type="ORF">I303_02489</name>
    <name evidence="3" type="ORF">I303_102474</name>
</gene>
<reference evidence="3" key="3">
    <citation type="submission" date="2024-02" db="EMBL/GenBank/DDBJ databases">
        <title>Comparative genomics of Cryptococcus and Kwoniella reveals pathogenesis evolution and contrasting modes of karyotype evolution via chromosome fusion or intercentromeric recombination.</title>
        <authorList>
            <person name="Coelho M.A."/>
            <person name="David-Palma M."/>
            <person name="Shea T."/>
            <person name="Bowers K."/>
            <person name="McGinley-Smith S."/>
            <person name="Mohammad A.W."/>
            <person name="Gnirke A."/>
            <person name="Yurkov A.M."/>
            <person name="Nowrousian M."/>
            <person name="Sun S."/>
            <person name="Cuomo C.A."/>
            <person name="Heitman J."/>
        </authorList>
    </citation>
    <scope>NUCLEOTIDE SEQUENCE</scope>
    <source>
        <strain evidence="3">CBS 10117</strain>
    </source>
</reference>
<proteinExistence type="predicted"/>
<name>A0A1A6A8V8_9TREE</name>
<sequence>MIFTIILSLIILSPAVLSAPVAAALDVKSLASISRTNLQTLASRLPQRCSVSNISVPLEGQAGLAVPAGQTVSTIAVGRGVQNYTCTSGAYVSAGALANLFDVSCLFSMSSGFVDPQTVSGILPKMAFSSLSFPDAGRLPVAIHHQFVTTPGSATPGAISPEFATTADKVVVSKVAAAADPTDSAVNVPWLQLAAVEGQGTLSKSVFRLNTFNGQPPSSCTEEGEQLSVQYASMYWFTS</sequence>
<keyword evidence="1" id="KW-0732">Signal</keyword>
<dbReference type="RefSeq" id="XP_018264324.1">
    <property type="nucleotide sequence ID" value="XM_018405830.1"/>
</dbReference>
<evidence type="ECO:0008006" key="5">
    <source>
        <dbReference type="Google" id="ProtNLM"/>
    </source>
</evidence>
<dbReference type="AlphaFoldDB" id="A0A1A6A8V8"/>
<keyword evidence="4" id="KW-1185">Reference proteome</keyword>
<dbReference type="GeneID" id="28966188"/>
<dbReference type="KEGG" id="kdj:28966188"/>
<organism evidence="2">
    <name type="scientific">Kwoniella dejecticola CBS 10117</name>
    <dbReference type="NCBI Taxonomy" id="1296121"/>
    <lineage>
        <taxon>Eukaryota</taxon>
        <taxon>Fungi</taxon>
        <taxon>Dikarya</taxon>
        <taxon>Basidiomycota</taxon>
        <taxon>Agaricomycotina</taxon>
        <taxon>Tremellomycetes</taxon>
        <taxon>Tremellales</taxon>
        <taxon>Cryptococcaceae</taxon>
        <taxon>Kwoniella</taxon>
    </lineage>
</organism>
<reference evidence="3" key="2">
    <citation type="submission" date="2013-07" db="EMBL/GenBank/DDBJ databases">
        <authorList>
            <consortium name="The Broad Institute Genome Sequencing Platform"/>
            <person name="Cuomo C."/>
            <person name="Litvintseva A."/>
            <person name="Chen Y."/>
            <person name="Heitman J."/>
            <person name="Sun S."/>
            <person name="Springer D."/>
            <person name="Dromer F."/>
            <person name="Young S.K."/>
            <person name="Zeng Q."/>
            <person name="Gargeya S."/>
            <person name="Fitzgerald M."/>
            <person name="Abouelleil A."/>
            <person name="Alvarado L."/>
            <person name="Berlin A.M."/>
            <person name="Chapman S.B."/>
            <person name="Dewar J."/>
            <person name="Goldberg J."/>
            <person name="Griggs A."/>
            <person name="Gujja S."/>
            <person name="Hansen M."/>
            <person name="Howarth C."/>
            <person name="Imamovic A."/>
            <person name="Larimer J."/>
            <person name="McCowan C."/>
            <person name="Murphy C."/>
            <person name="Pearson M."/>
            <person name="Priest M."/>
            <person name="Roberts A."/>
            <person name="Saif S."/>
            <person name="Shea T."/>
            <person name="Sykes S."/>
            <person name="Wortman J."/>
            <person name="Nusbaum C."/>
            <person name="Birren B."/>
        </authorList>
    </citation>
    <scope>NUCLEOTIDE SEQUENCE</scope>
    <source>
        <strain evidence="3">CBS 10117</strain>
    </source>
</reference>
<evidence type="ECO:0000313" key="2">
    <source>
        <dbReference type="EMBL" id="OBR86482.1"/>
    </source>
</evidence>
<evidence type="ECO:0000256" key="1">
    <source>
        <dbReference type="SAM" id="SignalP"/>
    </source>
</evidence>
<evidence type="ECO:0000313" key="4">
    <source>
        <dbReference type="Proteomes" id="UP000078595"/>
    </source>
</evidence>